<dbReference type="InterPro" id="IPR040976">
    <property type="entry name" value="Pkinase_fungal"/>
</dbReference>
<feature type="region of interest" description="Disordered" evidence="1">
    <location>
        <begin position="441"/>
        <end position="495"/>
    </location>
</feature>
<evidence type="ECO:0000256" key="1">
    <source>
        <dbReference type="SAM" id="MobiDB-lite"/>
    </source>
</evidence>
<name>A0A4Q9MKZ3_9APHY</name>
<dbReference type="Pfam" id="PF17667">
    <property type="entry name" value="Pkinase_fungal"/>
    <property type="match status" value="1"/>
</dbReference>
<feature type="compositionally biased region" description="Low complexity" evidence="1">
    <location>
        <begin position="441"/>
        <end position="462"/>
    </location>
</feature>
<evidence type="ECO:0000313" key="3">
    <source>
        <dbReference type="EMBL" id="TBU26656.1"/>
    </source>
</evidence>
<organism evidence="3">
    <name type="scientific">Dichomitus squalens</name>
    <dbReference type="NCBI Taxonomy" id="114155"/>
    <lineage>
        <taxon>Eukaryota</taxon>
        <taxon>Fungi</taxon>
        <taxon>Dikarya</taxon>
        <taxon>Basidiomycota</taxon>
        <taxon>Agaricomycotina</taxon>
        <taxon>Agaricomycetes</taxon>
        <taxon>Polyporales</taxon>
        <taxon>Polyporaceae</taxon>
        <taxon>Dichomitus</taxon>
    </lineage>
</organism>
<protein>
    <recommendedName>
        <fullName evidence="2">Fungal-type protein kinase domain-containing protein</fullName>
    </recommendedName>
</protein>
<sequence length="553" mass="61938">MTDTLHFVTGTPLSHGSRTRDEQSILADLAREQLDQRRRKFADDMAHKAVHAEQTEFFDAFFPNPQNTSDTPSRPQLHDNPFAALSDAEKPNEAVVRAAFTKAINDHDLVPGFKLRECGERPDPSTLDPERQKVDAAFFRNEHAPTDGRQSWADQILPVEFKRDDVSVDPFDDEKVNISTDTKDRRKVRGQIISYAELVYAVQHRVALFMLVVVGVNVRFVRFDRSGAVVTRALNYVNNWEIFCDILWRIGQCSDTQLGLDPTATRLYPGEPDFVRMCSYARSRDNDVDEKERDLKPGELPEKLVFKYVRAMFIAAVRSPWPRYRLEVPDGSSTRNFLVAKPTFRARGMAGRGTRGYVALDCATGEFVWLKDACIQTTEVARDAWRAQYLLVEKEGDVLSMLNQAGVQNVPTLICHGDIAGQETLTPKWWEDKHARATNLASSQSAGRVSSASPSSSASSGALKRRHDDERSEDSVASPKGVDDGTGTGASGSQDKYPLRLHQHYRLVEKEVCISLEKFENGLQLVSLVLDGLIGMHPCFFVLILVGSTIYSA</sequence>
<dbReference type="AlphaFoldDB" id="A0A4Q9MKZ3"/>
<dbReference type="OrthoDB" id="2755487at2759"/>
<reference evidence="3" key="1">
    <citation type="submission" date="2019-01" db="EMBL/GenBank/DDBJ databases">
        <title>Draft genome sequences of three monokaryotic isolates of the white-rot basidiomycete fungus Dichomitus squalens.</title>
        <authorList>
            <consortium name="DOE Joint Genome Institute"/>
            <person name="Lopez S.C."/>
            <person name="Andreopoulos B."/>
            <person name="Pangilinan J."/>
            <person name="Lipzen A."/>
            <person name="Riley R."/>
            <person name="Ahrendt S."/>
            <person name="Ng V."/>
            <person name="Barry K."/>
            <person name="Daum C."/>
            <person name="Grigoriev I.V."/>
            <person name="Hilden K.S."/>
            <person name="Makela M.R."/>
            <person name="de Vries R.P."/>
        </authorList>
    </citation>
    <scope>NUCLEOTIDE SEQUENCE [LARGE SCALE GENOMIC DNA]</scope>
    <source>
        <strain evidence="3">OM18370.1</strain>
    </source>
</reference>
<dbReference type="Proteomes" id="UP000292957">
    <property type="component" value="Unassembled WGS sequence"/>
</dbReference>
<proteinExistence type="predicted"/>
<evidence type="ECO:0000259" key="2">
    <source>
        <dbReference type="Pfam" id="PF17667"/>
    </source>
</evidence>
<accession>A0A4Q9MKZ3</accession>
<gene>
    <name evidence="3" type="ORF">BD311DRAFT_667049</name>
</gene>
<dbReference type="EMBL" id="ML143442">
    <property type="protein sequence ID" value="TBU26656.1"/>
    <property type="molecule type" value="Genomic_DNA"/>
</dbReference>
<feature type="region of interest" description="Disordered" evidence="1">
    <location>
        <begin position="1"/>
        <end position="22"/>
    </location>
</feature>
<feature type="domain" description="Fungal-type protein kinase" evidence="2">
    <location>
        <begin position="179"/>
        <end position="535"/>
    </location>
</feature>